<dbReference type="AlphaFoldDB" id="A0AAP0EVA3"/>
<gene>
    <name evidence="1" type="ORF">Scep_023775</name>
</gene>
<comment type="caution">
    <text evidence="1">The sequence shown here is derived from an EMBL/GenBank/DDBJ whole genome shotgun (WGS) entry which is preliminary data.</text>
</comment>
<sequence>MRGDIWYVICLEVTEEPSSSRRSAACRGGAQPAGLDRQGYGLKRVWPWAGMPLGLHS</sequence>
<protein>
    <submittedName>
        <fullName evidence="1">Uncharacterized protein</fullName>
    </submittedName>
</protein>
<dbReference type="Proteomes" id="UP001419268">
    <property type="component" value="Unassembled WGS sequence"/>
</dbReference>
<name>A0AAP0EVA3_9MAGN</name>
<dbReference type="EMBL" id="JBBNAG010000010">
    <property type="protein sequence ID" value="KAK9100345.1"/>
    <property type="molecule type" value="Genomic_DNA"/>
</dbReference>
<accession>A0AAP0EVA3</accession>
<evidence type="ECO:0000313" key="1">
    <source>
        <dbReference type="EMBL" id="KAK9100345.1"/>
    </source>
</evidence>
<organism evidence="1 2">
    <name type="scientific">Stephania cephalantha</name>
    <dbReference type="NCBI Taxonomy" id="152367"/>
    <lineage>
        <taxon>Eukaryota</taxon>
        <taxon>Viridiplantae</taxon>
        <taxon>Streptophyta</taxon>
        <taxon>Embryophyta</taxon>
        <taxon>Tracheophyta</taxon>
        <taxon>Spermatophyta</taxon>
        <taxon>Magnoliopsida</taxon>
        <taxon>Ranunculales</taxon>
        <taxon>Menispermaceae</taxon>
        <taxon>Menispermoideae</taxon>
        <taxon>Cissampelideae</taxon>
        <taxon>Stephania</taxon>
    </lineage>
</organism>
<evidence type="ECO:0000313" key="2">
    <source>
        <dbReference type="Proteomes" id="UP001419268"/>
    </source>
</evidence>
<proteinExistence type="predicted"/>
<reference evidence="1 2" key="1">
    <citation type="submission" date="2024-01" db="EMBL/GenBank/DDBJ databases">
        <title>Genome assemblies of Stephania.</title>
        <authorList>
            <person name="Yang L."/>
        </authorList>
    </citation>
    <scope>NUCLEOTIDE SEQUENCE [LARGE SCALE GENOMIC DNA]</scope>
    <source>
        <strain evidence="1">JXDWG</strain>
        <tissue evidence="1">Leaf</tissue>
    </source>
</reference>
<keyword evidence="2" id="KW-1185">Reference proteome</keyword>